<name>A0A1H6EWH7_9ACTN</name>
<evidence type="ECO:0000313" key="2">
    <source>
        <dbReference type="Proteomes" id="UP000236732"/>
    </source>
</evidence>
<protein>
    <submittedName>
        <fullName evidence="1">Uncharacterized protein</fullName>
    </submittedName>
</protein>
<proteinExistence type="predicted"/>
<dbReference type="Proteomes" id="UP000236732">
    <property type="component" value="Unassembled WGS sequence"/>
</dbReference>
<reference evidence="1 2" key="1">
    <citation type="submission" date="2016-10" db="EMBL/GenBank/DDBJ databases">
        <authorList>
            <person name="de Groot N.N."/>
        </authorList>
    </citation>
    <scope>NUCLEOTIDE SEQUENCE [LARGE SCALE GENOMIC DNA]</scope>
    <source>
        <strain evidence="1 2">CGMCC 4.7037</strain>
    </source>
</reference>
<dbReference type="AlphaFoldDB" id="A0A1H6EWH7"/>
<keyword evidence="2" id="KW-1185">Reference proteome</keyword>
<organism evidence="1 2">
    <name type="scientific">Nonomuraea solani</name>
    <dbReference type="NCBI Taxonomy" id="1144553"/>
    <lineage>
        <taxon>Bacteria</taxon>
        <taxon>Bacillati</taxon>
        <taxon>Actinomycetota</taxon>
        <taxon>Actinomycetes</taxon>
        <taxon>Streptosporangiales</taxon>
        <taxon>Streptosporangiaceae</taxon>
        <taxon>Nonomuraea</taxon>
    </lineage>
</organism>
<accession>A0A1H6EWH7</accession>
<gene>
    <name evidence="1" type="ORF">SAMN05444920_119159</name>
</gene>
<sequence>MSDIALVALITGSATFLAALCGASWTTITERVKARHARLAAEEQRRADALKARETALRAALAEVQSAVLKLGITLGIVLDMRLNGHARLDGEDLPTQIRQARTEYWAAKTAIRQLQPLCPPKAAERLEELSLAASHAFGYARSVAGPTASSEKVESDLESSLRALSDSLFANGQVPV</sequence>
<dbReference type="OrthoDB" id="9883332at2"/>
<evidence type="ECO:0000313" key="1">
    <source>
        <dbReference type="EMBL" id="SEH01229.1"/>
    </source>
</evidence>
<dbReference type="EMBL" id="FNVT01000019">
    <property type="protein sequence ID" value="SEH01229.1"/>
    <property type="molecule type" value="Genomic_DNA"/>
</dbReference>
<dbReference type="RefSeq" id="WP_103962332.1">
    <property type="nucleotide sequence ID" value="NZ_FNVT01000019.1"/>
</dbReference>